<dbReference type="InterPro" id="IPR027266">
    <property type="entry name" value="TrmE/GcvT-like"/>
</dbReference>
<dbReference type="Proteomes" id="UP000531216">
    <property type="component" value="Unassembled WGS sequence"/>
</dbReference>
<keyword evidence="2" id="KW-1185">Reference proteome</keyword>
<proteinExistence type="predicted"/>
<dbReference type="EC" id="1.5.3.1" evidence="1"/>
<dbReference type="RefSeq" id="WP_090959449.1">
    <property type="nucleotide sequence ID" value="NZ_FOOA01000002.1"/>
</dbReference>
<gene>
    <name evidence="1" type="ORF">GGR05_001431</name>
</gene>
<dbReference type="Gene3D" id="3.30.70.1520">
    <property type="entry name" value="Heterotetrameric sarcosine oxidase"/>
    <property type="match status" value="1"/>
</dbReference>
<dbReference type="EMBL" id="JACIDO010000002">
    <property type="protein sequence ID" value="MBB3935303.1"/>
    <property type="molecule type" value="Genomic_DNA"/>
</dbReference>
<evidence type="ECO:0000313" key="1">
    <source>
        <dbReference type="EMBL" id="MBB3935303.1"/>
    </source>
</evidence>
<organism evidence="1 2">
    <name type="scientific">Aureimonas phyllosphaerae</name>
    <dbReference type="NCBI Taxonomy" id="1166078"/>
    <lineage>
        <taxon>Bacteria</taxon>
        <taxon>Pseudomonadati</taxon>
        <taxon>Pseudomonadota</taxon>
        <taxon>Alphaproteobacteria</taxon>
        <taxon>Hyphomicrobiales</taxon>
        <taxon>Aurantimonadaceae</taxon>
        <taxon>Aureimonas</taxon>
    </lineage>
</organism>
<sequence length="187" mass="20242">MFQERHPLVGRELSVARRTSVAIRALDNCSRFNLRIAPSDLAAAAAAWGSDLPAAIGEATATSSGRLAACIGPDEWFLIAPLADQDAIETAFADLYATTIHSLVDVGHREVGIAIEGPEAAAALQSCIAAEVALMPVGSARRTIIDRVQIILFREAEDRFRIEVWHSFADHVWHLLAGICREFELGL</sequence>
<accession>A0A7W6BNQ1</accession>
<dbReference type="OrthoDB" id="9814782at2"/>
<name>A0A7W6BNQ1_9HYPH</name>
<keyword evidence="1" id="KW-0560">Oxidoreductase</keyword>
<dbReference type="GO" id="GO:0008115">
    <property type="term" value="F:sarcosine oxidase activity"/>
    <property type="evidence" value="ECO:0007669"/>
    <property type="project" value="UniProtKB-EC"/>
</dbReference>
<dbReference type="Gene3D" id="3.30.1360.120">
    <property type="entry name" value="Probable tRNA modification gtpase trme, domain 1"/>
    <property type="match status" value="1"/>
</dbReference>
<evidence type="ECO:0000313" key="2">
    <source>
        <dbReference type="Proteomes" id="UP000531216"/>
    </source>
</evidence>
<dbReference type="Pfam" id="PF04268">
    <property type="entry name" value="SoxG"/>
    <property type="match status" value="1"/>
</dbReference>
<comment type="caution">
    <text evidence="1">The sequence shown here is derived from an EMBL/GenBank/DDBJ whole genome shotgun (WGS) entry which is preliminary data.</text>
</comment>
<dbReference type="InterPro" id="IPR007375">
    <property type="entry name" value="SoxG"/>
</dbReference>
<dbReference type="SUPFAM" id="SSF103025">
    <property type="entry name" value="Folate-binding domain"/>
    <property type="match status" value="1"/>
</dbReference>
<protein>
    <submittedName>
        <fullName evidence="1">Sarcosine oxidase subunit gamma</fullName>
        <ecNumber evidence="1">1.5.3.1</ecNumber>
    </submittedName>
</protein>
<reference evidence="1 2" key="1">
    <citation type="submission" date="2020-08" db="EMBL/GenBank/DDBJ databases">
        <title>Genomic Encyclopedia of Type Strains, Phase IV (KMG-IV): sequencing the most valuable type-strain genomes for metagenomic binning, comparative biology and taxonomic classification.</title>
        <authorList>
            <person name="Goeker M."/>
        </authorList>
    </citation>
    <scope>NUCLEOTIDE SEQUENCE [LARGE SCALE GENOMIC DNA]</scope>
    <source>
        <strain evidence="1 2">DSM 25024</strain>
    </source>
</reference>
<dbReference type="AlphaFoldDB" id="A0A7W6BNQ1"/>